<name>A0ABS1KVL7_9BACT</name>
<comment type="caution">
    <text evidence="5">The sequence shown here is derived from an EMBL/GenBank/DDBJ whole genome shotgun (WGS) entry which is preliminary data.</text>
</comment>
<dbReference type="Proteomes" id="UP000613030">
    <property type="component" value="Unassembled WGS sequence"/>
</dbReference>
<keyword evidence="6" id="KW-1185">Reference proteome</keyword>
<dbReference type="CDD" id="cd01009">
    <property type="entry name" value="PBP2_YfhD_N"/>
    <property type="match status" value="1"/>
</dbReference>
<dbReference type="CDD" id="cd13403">
    <property type="entry name" value="MLTF-like"/>
    <property type="match status" value="1"/>
</dbReference>
<dbReference type="SUPFAM" id="SSF53955">
    <property type="entry name" value="Lysozyme-like"/>
    <property type="match status" value="1"/>
</dbReference>
<dbReference type="Pfam" id="PF01464">
    <property type="entry name" value="SLT"/>
    <property type="match status" value="1"/>
</dbReference>
<protein>
    <submittedName>
        <fullName evidence="5">Transporter substrate-binding domain-containing protein</fullName>
    </submittedName>
</protein>
<evidence type="ECO:0000256" key="2">
    <source>
        <dbReference type="ARBA" id="ARBA00022729"/>
    </source>
</evidence>
<keyword evidence="3" id="KW-0998">Cell outer membrane</keyword>
<evidence type="ECO:0000313" key="5">
    <source>
        <dbReference type="EMBL" id="MBL0743390.1"/>
    </source>
</evidence>
<dbReference type="Pfam" id="PF00497">
    <property type="entry name" value="SBP_bac_3"/>
    <property type="match status" value="1"/>
</dbReference>
<dbReference type="InterPro" id="IPR001638">
    <property type="entry name" value="Solute-binding_3/MltF_N"/>
</dbReference>
<reference evidence="5 6" key="1">
    <citation type="submission" date="2021-01" db="EMBL/GenBank/DDBJ databases">
        <title>Chryseolinea sp. Jin1 Genome sequencing and assembly.</title>
        <authorList>
            <person name="Kim I."/>
        </authorList>
    </citation>
    <scope>NUCLEOTIDE SEQUENCE [LARGE SCALE GENOMIC DNA]</scope>
    <source>
        <strain evidence="5 6">Jin1</strain>
    </source>
</reference>
<feature type="domain" description="Solute-binding protein family 3/N-terminal" evidence="4">
    <location>
        <begin position="47"/>
        <end position="284"/>
    </location>
</feature>
<keyword evidence="2" id="KW-0732">Signal</keyword>
<evidence type="ECO:0000259" key="4">
    <source>
        <dbReference type="SMART" id="SM00062"/>
    </source>
</evidence>
<accession>A0ABS1KVL7</accession>
<gene>
    <name evidence="5" type="ORF">JI741_19310</name>
</gene>
<proteinExistence type="predicted"/>
<dbReference type="SUPFAM" id="SSF53850">
    <property type="entry name" value="Periplasmic binding protein-like II"/>
    <property type="match status" value="1"/>
</dbReference>
<evidence type="ECO:0000256" key="1">
    <source>
        <dbReference type="ARBA" id="ARBA00004339"/>
    </source>
</evidence>
<dbReference type="Gene3D" id="1.10.530.10">
    <property type="match status" value="1"/>
</dbReference>
<evidence type="ECO:0000256" key="3">
    <source>
        <dbReference type="ARBA" id="ARBA00023237"/>
    </source>
</evidence>
<keyword evidence="3" id="KW-0472">Membrane</keyword>
<organism evidence="5 6">
    <name type="scientific">Chryseolinea lacunae</name>
    <dbReference type="NCBI Taxonomy" id="2801331"/>
    <lineage>
        <taxon>Bacteria</taxon>
        <taxon>Pseudomonadati</taxon>
        <taxon>Bacteroidota</taxon>
        <taxon>Cytophagia</taxon>
        <taxon>Cytophagales</taxon>
        <taxon>Fulvivirgaceae</taxon>
        <taxon>Chryseolinea</taxon>
    </lineage>
</organism>
<evidence type="ECO:0000313" key="6">
    <source>
        <dbReference type="Proteomes" id="UP000613030"/>
    </source>
</evidence>
<sequence length="493" mass="56554">MVGARRFFLSALLLFAVCSSCHEQQKRDFFSGPEVNIDLDAIRKRGYINALVDNNSISYFIYKGHPMGYEYELLQLLAKHLNVTLKIKVTSGVEPAIQQLNKGEGDIIAFPLTINKARRKQVTFTRPHFNTYQVLVQRKPSNWKRLMLNQLEENMIRNPADLIGKEVHVIKGTSYEIRLKNLSEELGGDIIIKEDTITAESESLIRKVALGEIDYTVADHTMARVNSAYYPNLDVNTVLSVPQQIAWAVRSNSPELVKEIDTWLGKIKADATFMVIYNRYFKSPRTSLVRMNSDYSSFGGNKLSPYDEMIKVGAESLGWDWRLLASVVYQESKFTLHSESWAGAKGLMQLMPATAKRFGAKDLSDPQQSIHAGVNYLKYLDKYWMKSVSDPAERLKFVLASYNAGLAHIIDARKLCRKYKKDPNVWDENVEYFLLKKSEPKYYRDPVTNAGYCKCEEPVNYVKDVLDRFEQYKYHIKLPAFDEQAVENLKTAR</sequence>
<comment type="subcellular location">
    <subcellularLocation>
        <location evidence="1">Cell outer membrane</location>
        <topology evidence="1">Peripheral membrane protein</topology>
    </subcellularLocation>
</comment>
<dbReference type="InterPro" id="IPR023346">
    <property type="entry name" value="Lysozyme-like_dom_sf"/>
</dbReference>
<dbReference type="EMBL" id="JAERRB010000006">
    <property type="protein sequence ID" value="MBL0743390.1"/>
    <property type="molecule type" value="Genomic_DNA"/>
</dbReference>
<dbReference type="Gene3D" id="3.40.190.10">
    <property type="entry name" value="Periplasmic binding protein-like II"/>
    <property type="match status" value="2"/>
</dbReference>
<dbReference type="SMART" id="SM00062">
    <property type="entry name" value="PBPb"/>
    <property type="match status" value="1"/>
</dbReference>
<dbReference type="InterPro" id="IPR008258">
    <property type="entry name" value="Transglycosylase_SLT_dom_1"/>
</dbReference>
<dbReference type="PANTHER" id="PTHR35936">
    <property type="entry name" value="MEMBRANE-BOUND LYTIC MUREIN TRANSGLYCOSYLASE F"/>
    <property type="match status" value="1"/>
</dbReference>